<dbReference type="InterPro" id="IPR043128">
    <property type="entry name" value="Rev_trsase/Diguanyl_cyclase"/>
</dbReference>
<evidence type="ECO:0000256" key="3">
    <source>
        <dbReference type="ARBA" id="ARBA00022679"/>
    </source>
</evidence>
<dbReference type="Gene3D" id="3.30.450.40">
    <property type="match status" value="1"/>
</dbReference>
<evidence type="ECO:0000259" key="8">
    <source>
        <dbReference type="PROSITE" id="PS50887"/>
    </source>
</evidence>
<evidence type="ECO:0000256" key="2">
    <source>
        <dbReference type="ARBA" id="ARBA00012528"/>
    </source>
</evidence>
<protein>
    <recommendedName>
        <fullName evidence="2">diguanylate cyclase</fullName>
        <ecNumber evidence="2">2.7.7.65</ecNumber>
    </recommendedName>
</protein>
<comment type="catalytic activity">
    <reaction evidence="5">
        <text>2 GTP = 3',3'-c-di-GMP + 2 diphosphate</text>
        <dbReference type="Rhea" id="RHEA:24898"/>
        <dbReference type="ChEBI" id="CHEBI:33019"/>
        <dbReference type="ChEBI" id="CHEBI:37565"/>
        <dbReference type="ChEBI" id="CHEBI:58805"/>
        <dbReference type="EC" id="2.7.7.65"/>
    </reaction>
</comment>
<dbReference type="EMBL" id="MUIE01000091">
    <property type="protein sequence ID" value="OQX36879.1"/>
    <property type="molecule type" value="Genomic_DNA"/>
</dbReference>
<dbReference type="PROSITE" id="PS50110">
    <property type="entry name" value="RESPONSE_REGULATORY"/>
    <property type="match status" value="1"/>
</dbReference>
<dbReference type="AlphaFoldDB" id="A0A657PL95"/>
<keyword evidence="11" id="KW-1185">Reference proteome</keyword>
<evidence type="ECO:0000313" key="12">
    <source>
        <dbReference type="Proteomes" id="UP000250928"/>
    </source>
</evidence>
<name>A0A657PL95_9GAMM</name>
<dbReference type="PANTHER" id="PTHR45138:SF9">
    <property type="entry name" value="DIGUANYLATE CYCLASE DGCM-RELATED"/>
    <property type="match status" value="1"/>
</dbReference>
<dbReference type="PROSITE" id="PS50887">
    <property type="entry name" value="GGDEF"/>
    <property type="match status" value="1"/>
</dbReference>
<evidence type="ECO:0000313" key="10">
    <source>
        <dbReference type="EMBL" id="PUE03938.1"/>
    </source>
</evidence>
<dbReference type="InterPro" id="IPR050469">
    <property type="entry name" value="Diguanylate_Cyclase"/>
</dbReference>
<dbReference type="SUPFAM" id="SSF55073">
    <property type="entry name" value="Nucleotide cyclase"/>
    <property type="match status" value="1"/>
</dbReference>
<dbReference type="InterPro" id="IPR003018">
    <property type="entry name" value="GAF"/>
</dbReference>
<keyword evidence="3" id="KW-0808">Transferase</keyword>
<comment type="caution">
    <text evidence="9">The sequence shown here is derived from an EMBL/GenBank/DDBJ whole genome shotgun (WGS) entry which is preliminary data.</text>
</comment>
<dbReference type="InterPro" id="IPR001789">
    <property type="entry name" value="Sig_transdc_resp-reg_receiver"/>
</dbReference>
<evidence type="ECO:0000259" key="7">
    <source>
        <dbReference type="PROSITE" id="PS50110"/>
    </source>
</evidence>
<dbReference type="GO" id="GO:0052621">
    <property type="term" value="F:diguanylate cyclase activity"/>
    <property type="evidence" value="ECO:0007669"/>
    <property type="project" value="UniProtKB-EC"/>
</dbReference>
<dbReference type="PANTHER" id="PTHR45138">
    <property type="entry name" value="REGULATORY COMPONENTS OF SENSORY TRANSDUCTION SYSTEM"/>
    <property type="match status" value="1"/>
</dbReference>
<evidence type="ECO:0000256" key="6">
    <source>
        <dbReference type="PROSITE-ProRule" id="PRU00169"/>
    </source>
</evidence>
<organism evidence="9 11">
    <name type="scientific">Candidatus Sedimenticola endophacoides</name>
    <dbReference type="NCBI Taxonomy" id="2548426"/>
    <lineage>
        <taxon>Bacteria</taxon>
        <taxon>Pseudomonadati</taxon>
        <taxon>Pseudomonadota</taxon>
        <taxon>Gammaproteobacteria</taxon>
        <taxon>Chromatiales</taxon>
        <taxon>Sedimenticolaceae</taxon>
        <taxon>Sedimenticola</taxon>
    </lineage>
</organism>
<dbReference type="Gene3D" id="6.10.250.690">
    <property type="match status" value="1"/>
</dbReference>
<dbReference type="InterPro" id="IPR029016">
    <property type="entry name" value="GAF-like_dom_sf"/>
</dbReference>
<dbReference type="GO" id="GO:0000160">
    <property type="term" value="P:phosphorelay signal transduction system"/>
    <property type="evidence" value="ECO:0007669"/>
    <property type="project" value="InterPro"/>
</dbReference>
<sequence>MRAFAAGGVDYITKPFQSEEVLARVGTHLERLHYQRRLQAGNEELNRRGELLSAIERLQAAFIGEVDPLDLYGAMLSALQSLSGSAEGFLAEVHHTPEGKSYLRIYAISAPGRFFHANLGVGMAQRDLDNLCGAAVHAAEAVICNDPAGDPRWDGAVPAGGGPFLGMPIHCGERLVGVAGLSGREGGYDAELLAYLRPLVRTCGQLIDARQQREARSAAEQELNRLARVDGLTNIPNRRSLDEFLDNEWQRLVRNGGVLSLIMIDIDHFKRYNDHYGHISGDACLIELAWILKEKVQRPSDLVARYGGEEFFCVLSGTPLEGALEVARAIARELRQIARVHADSPVDPLVTVSMGVVSGRPRDGGDSRALLSAADECLYQAKHGGRNRIISRDLEAGG</sequence>
<evidence type="ECO:0000256" key="4">
    <source>
        <dbReference type="ARBA" id="ARBA00022777"/>
    </source>
</evidence>
<accession>A0A657PL95</accession>
<evidence type="ECO:0000313" key="11">
    <source>
        <dbReference type="Proteomes" id="UP000243361"/>
    </source>
</evidence>
<evidence type="ECO:0000256" key="1">
    <source>
        <dbReference type="ARBA" id="ARBA00001946"/>
    </source>
</evidence>
<reference evidence="9 11" key="1">
    <citation type="submission" date="2017-02" db="EMBL/GenBank/DDBJ databases">
        <title>Novel co-symbiosis in the unique lucinid bivalve Phacoides pectinatus.</title>
        <authorList>
            <person name="Lim S.J."/>
            <person name="Davis B.G."/>
            <person name="Gill D.E."/>
            <person name="Engel A.S."/>
            <person name="Anderson L.C."/>
            <person name="Campbell B.J."/>
        </authorList>
    </citation>
    <scope>NUCLEOTIDE SEQUENCE [LARGE SCALE GENOMIC DNA]</scope>
    <source>
        <strain evidence="9">LUC13016_P6</strain>
    </source>
</reference>
<gene>
    <name evidence="9" type="ORF">B0D84_01110</name>
    <name evidence="10" type="ORF">C3L24_03940</name>
</gene>
<dbReference type="SMART" id="SM00267">
    <property type="entry name" value="GGDEF"/>
    <property type="match status" value="1"/>
</dbReference>
<comment type="caution">
    <text evidence="6">Lacks conserved residue(s) required for the propagation of feature annotation.</text>
</comment>
<keyword evidence="4" id="KW-0418">Kinase</keyword>
<dbReference type="GO" id="GO:0016301">
    <property type="term" value="F:kinase activity"/>
    <property type="evidence" value="ECO:0007669"/>
    <property type="project" value="UniProtKB-KW"/>
</dbReference>
<feature type="domain" description="GGDEF" evidence="8">
    <location>
        <begin position="257"/>
        <end position="394"/>
    </location>
</feature>
<dbReference type="InterPro" id="IPR000160">
    <property type="entry name" value="GGDEF_dom"/>
</dbReference>
<reference evidence="10 12" key="2">
    <citation type="submission" date="2018-01" db="EMBL/GenBank/DDBJ databases">
        <title>Novel co-symbiosis in the lucinid bivalve Phacoides pectinatus.</title>
        <authorList>
            <person name="Lim S.J."/>
            <person name="Davis B.G."/>
            <person name="Gill D.E."/>
            <person name="Engel A.S."/>
            <person name="Anderson L.C."/>
            <person name="Campbell B.J."/>
        </authorList>
    </citation>
    <scope>NUCLEOTIDE SEQUENCE [LARGE SCALE GENOMIC DNA]</scope>
    <source>
        <strain evidence="10">N3_P5</strain>
    </source>
</reference>
<dbReference type="Proteomes" id="UP000250928">
    <property type="component" value="Unassembled WGS sequence"/>
</dbReference>
<dbReference type="GO" id="GO:1902201">
    <property type="term" value="P:negative regulation of bacterial-type flagellum-dependent cell motility"/>
    <property type="evidence" value="ECO:0007669"/>
    <property type="project" value="TreeGrafter"/>
</dbReference>
<feature type="domain" description="Response regulatory" evidence="7">
    <location>
        <begin position="1"/>
        <end position="29"/>
    </location>
</feature>
<evidence type="ECO:0000256" key="5">
    <source>
        <dbReference type="ARBA" id="ARBA00034247"/>
    </source>
</evidence>
<dbReference type="CDD" id="cd01949">
    <property type="entry name" value="GGDEF"/>
    <property type="match status" value="1"/>
</dbReference>
<dbReference type="EC" id="2.7.7.65" evidence="2"/>
<dbReference type="InterPro" id="IPR011006">
    <property type="entry name" value="CheY-like_superfamily"/>
</dbReference>
<proteinExistence type="predicted"/>
<dbReference type="GO" id="GO:0005886">
    <property type="term" value="C:plasma membrane"/>
    <property type="evidence" value="ECO:0007669"/>
    <property type="project" value="TreeGrafter"/>
</dbReference>
<dbReference type="NCBIfam" id="TIGR00254">
    <property type="entry name" value="GGDEF"/>
    <property type="match status" value="1"/>
</dbReference>
<dbReference type="FunFam" id="3.30.70.270:FF:000001">
    <property type="entry name" value="Diguanylate cyclase domain protein"/>
    <property type="match status" value="1"/>
</dbReference>
<dbReference type="SUPFAM" id="SSF52172">
    <property type="entry name" value="CheY-like"/>
    <property type="match status" value="1"/>
</dbReference>
<dbReference type="SUPFAM" id="SSF55781">
    <property type="entry name" value="GAF domain-like"/>
    <property type="match status" value="1"/>
</dbReference>
<dbReference type="InterPro" id="IPR029787">
    <property type="entry name" value="Nucleotide_cyclase"/>
</dbReference>
<dbReference type="Proteomes" id="UP000243361">
    <property type="component" value="Unassembled WGS sequence"/>
</dbReference>
<evidence type="ECO:0000313" key="9">
    <source>
        <dbReference type="EMBL" id="OQX36879.1"/>
    </source>
</evidence>
<dbReference type="Pfam" id="PF00990">
    <property type="entry name" value="GGDEF"/>
    <property type="match status" value="1"/>
</dbReference>
<comment type="cofactor">
    <cofactor evidence="1">
        <name>Mg(2+)</name>
        <dbReference type="ChEBI" id="CHEBI:18420"/>
    </cofactor>
</comment>
<dbReference type="GO" id="GO:0043709">
    <property type="term" value="P:cell adhesion involved in single-species biofilm formation"/>
    <property type="evidence" value="ECO:0007669"/>
    <property type="project" value="TreeGrafter"/>
</dbReference>
<dbReference type="Gene3D" id="3.30.70.270">
    <property type="match status" value="1"/>
</dbReference>
<dbReference type="EMBL" id="PQCO01000143">
    <property type="protein sequence ID" value="PUE03938.1"/>
    <property type="molecule type" value="Genomic_DNA"/>
</dbReference>
<dbReference type="Pfam" id="PF13185">
    <property type="entry name" value="GAF_2"/>
    <property type="match status" value="1"/>
</dbReference>